<dbReference type="GO" id="GO:0006893">
    <property type="term" value="P:Golgi to plasma membrane transport"/>
    <property type="evidence" value="ECO:0007669"/>
    <property type="project" value="UniProtKB-UniRule"/>
</dbReference>
<dbReference type="Pfam" id="PF15469">
    <property type="entry name" value="Sec5"/>
    <property type="match status" value="1"/>
</dbReference>
<evidence type="ECO:0000256" key="3">
    <source>
        <dbReference type="ARBA" id="ARBA00022483"/>
    </source>
</evidence>
<evidence type="ECO:0000313" key="6">
    <source>
        <dbReference type="EMBL" id="VVC88645.1"/>
    </source>
</evidence>
<gene>
    <name evidence="6" type="ORF">LSINAPIS_LOCUS1968</name>
</gene>
<keyword evidence="3 4" id="KW-0268">Exocytosis</keyword>
<evidence type="ECO:0000313" key="7">
    <source>
        <dbReference type="Proteomes" id="UP000324832"/>
    </source>
</evidence>
<proteinExistence type="inferred from homology"/>
<dbReference type="EMBL" id="FZQP02000371">
    <property type="protein sequence ID" value="VVC88645.1"/>
    <property type="molecule type" value="Genomic_DNA"/>
</dbReference>
<evidence type="ECO:0000256" key="2">
    <source>
        <dbReference type="ARBA" id="ARBA00022448"/>
    </source>
</evidence>
<sequence>MYEEDHRKNGKEPLPKSISLADSLFSEILSRKANADKTREALSLLTRHKFLFQLPASIDKNIRKKEYDLVVNDYTRVKNLFGNTDVKLFQKILDEVDKKIEELKDNLYKRIKSMPCNVQEQTKYISLMNKVRDHFKQKEEQENGEKGISEERRGREAVGGESDTCAVRSAWCACASGALAGELHALWPLARRR</sequence>
<comment type="similarity">
    <text evidence="1 4">Belongs to the SEC5 family.</text>
</comment>
<dbReference type="GO" id="GO:0006887">
    <property type="term" value="P:exocytosis"/>
    <property type="evidence" value="ECO:0007669"/>
    <property type="project" value="UniProtKB-KW"/>
</dbReference>
<dbReference type="GO" id="GO:0015031">
    <property type="term" value="P:protein transport"/>
    <property type="evidence" value="ECO:0007669"/>
    <property type="project" value="UniProtKB-KW"/>
</dbReference>
<evidence type="ECO:0000256" key="1">
    <source>
        <dbReference type="ARBA" id="ARBA00010578"/>
    </source>
</evidence>
<protein>
    <recommendedName>
        <fullName evidence="4">Exocyst complex component 2</fullName>
    </recommendedName>
</protein>
<organism evidence="6 7">
    <name type="scientific">Leptidea sinapis</name>
    <dbReference type="NCBI Taxonomy" id="189913"/>
    <lineage>
        <taxon>Eukaryota</taxon>
        <taxon>Metazoa</taxon>
        <taxon>Ecdysozoa</taxon>
        <taxon>Arthropoda</taxon>
        <taxon>Hexapoda</taxon>
        <taxon>Insecta</taxon>
        <taxon>Pterygota</taxon>
        <taxon>Neoptera</taxon>
        <taxon>Endopterygota</taxon>
        <taxon>Lepidoptera</taxon>
        <taxon>Glossata</taxon>
        <taxon>Ditrysia</taxon>
        <taxon>Papilionoidea</taxon>
        <taxon>Pieridae</taxon>
        <taxon>Dismorphiinae</taxon>
        <taxon>Leptidea</taxon>
    </lineage>
</organism>
<evidence type="ECO:0000259" key="5">
    <source>
        <dbReference type="Pfam" id="PF15469"/>
    </source>
</evidence>
<keyword evidence="4" id="KW-0653">Protein transport</keyword>
<keyword evidence="2 4" id="KW-0813">Transport</keyword>
<dbReference type="PANTHER" id="PTHR13043">
    <property type="entry name" value="EXOCYST COMPLEX COMPONENT SEC5"/>
    <property type="match status" value="1"/>
</dbReference>
<reference evidence="6 7" key="1">
    <citation type="submission" date="2017-07" db="EMBL/GenBank/DDBJ databases">
        <authorList>
            <person name="Talla V."/>
            <person name="Backstrom N."/>
        </authorList>
    </citation>
    <scope>NUCLEOTIDE SEQUENCE [LARGE SCALE GENOMIC DNA]</scope>
</reference>
<dbReference type="AlphaFoldDB" id="A0A5E4PUG4"/>
<dbReference type="InterPro" id="IPR039481">
    <property type="entry name" value="EXOC2/Sec5_N_dom"/>
</dbReference>
<name>A0A5E4PUG4_9NEOP</name>
<dbReference type="GO" id="GO:0000145">
    <property type="term" value="C:exocyst"/>
    <property type="evidence" value="ECO:0007669"/>
    <property type="project" value="UniProtKB-UniRule"/>
</dbReference>
<dbReference type="PANTHER" id="PTHR13043:SF1">
    <property type="entry name" value="EXOCYST COMPLEX COMPONENT 2"/>
    <property type="match status" value="1"/>
</dbReference>
<comment type="function">
    <text evidence="4">Component of the exocyst complex involved in the docking of exocytic vesicles with fusion sites on the plasma membrane.</text>
</comment>
<keyword evidence="7" id="KW-1185">Reference proteome</keyword>
<dbReference type="InterPro" id="IPR029175">
    <property type="entry name" value="EXOC2/Sec5"/>
</dbReference>
<evidence type="ECO:0000256" key="4">
    <source>
        <dbReference type="RuleBase" id="RU365069"/>
    </source>
</evidence>
<feature type="domain" description="Exocyst complex component EXOC2/Sec5 N-terminal" evidence="5">
    <location>
        <begin position="12"/>
        <end position="126"/>
    </location>
</feature>
<accession>A0A5E4PUG4</accession>
<comment type="subunit">
    <text evidence="4">Component of the exocyst complex.</text>
</comment>
<dbReference type="Proteomes" id="UP000324832">
    <property type="component" value="Unassembled WGS sequence"/>
</dbReference>